<name>A0A2K9NZ59_9FIRM</name>
<proteinExistence type="predicted"/>
<keyword evidence="2" id="KW-1185">Reference proteome</keyword>
<accession>A0A2K9NZ59</accession>
<gene>
    <name evidence="1" type="ORF">B9O19_00152</name>
</gene>
<dbReference type="KEGG" id="mpec:B9O19_00152"/>
<sequence>MNDKMTPDKERENCPCRKAIINPFDAMMMVVVRRLDKAYLELKRSKPPAKEAEFALRNAKLSFYGELVRQSIETVFSPEEIIALYENDDLAGGAWTVWNDIGCPVDKILIIIAKLSINEPIQKAVADLLM</sequence>
<reference evidence="1 2" key="1">
    <citation type="submission" date="2017-04" db="EMBL/GenBank/DDBJ databases">
        <title>Monoglobus pectinilyticus 14 draft genome.</title>
        <authorList>
            <person name="Kim C."/>
            <person name="Rosendale D.I."/>
            <person name="Kelly W.J."/>
            <person name="Tannock G.W."/>
            <person name="Patchett M.L."/>
            <person name="Jordens J.Z."/>
        </authorList>
    </citation>
    <scope>NUCLEOTIDE SEQUENCE [LARGE SCALE GENOMIC DNA]</scope>
    <source>
        <strain evidence="1 2">14</strain>
    </source>
</reference>
<organism evidence="1 2">
    <name type="scientific">Monoglobus pectinilyticus</name>
    <dbReference type="NCBI Taxonomy" id="1981510"/>
    <lineage>
        <taxon>Bacteria</taxon>
        <taxon>Bacillati</taxon>
        <taxon>Bacillota</taxon>
        <taxon>Clostridia</taxon>
        <taxon>Monoglobales</taxon>
        <taxon>Monoglobaceae</taxon>
        <taxon>Monoglobus</taxon>
    </lineage>
</organism>
<dbReference type="GeneID" id="98061584"/>
<dbReference type="EMBL" id="CP020991">
    <property type="protein sequence ID" value="AUO18336.1"/>
    <property type="molecule type" value="Genomic_DNA"/>
</dbReference>
<evidence type="ECO:0000313" key="1">
    <source>
        <dbReference type="EMBL" id="AUO18336.1"/>
    </source>
</evidence>
<dbReference type="RefSeq" id="WP_014635901.1">
    <property type="nucleotide sequence ID" value="NZ_CP020991.1"/>
</dbReference>
<dbReference type="AlphaFoldDB" id="A0A2K9NZ59"/>
<protein>
    <submittedName>
        <fullName evidence="1">Uncharacterized protein</fullName>
    </submittedName>
</protein>
<evidence type="ECO:0000313" key="2">
    <source>
        <dbReference type="Proteomes" id="UP000235589"/>
    </source>
</evidence>
<dbReference type="OrthoDB" id="1847035at2"/>
<dbReference type="Proteomes" id="UP000235589">
    <property type="component" value="Chromosome"/>
</dbReference>